<dbReference type="GO" id="GO:0016491">
    <property type="term" value="F:oxidoreductase activity"/>
    <property type="evidence" value="ECO:0007669"/>
    <property type="project" value="UniProtKB-KW"/>
</dbReference>
<dbReference type="AlphaFoldDB" id="A0A1B0DP45"/>
<feature type="domain" description="Plastocyanin-like" evidence="5">
    <location>
        <begin position="286"/>
        <end position="406"/>
    </location>
</feature>
<keyword evidence="2" id="KW-0479">Metal-binding</keyword>
<dbReference type="CDD" id="cd13858">
    <property type="entry name" value="CuRO_1_tcLCC2_insect_like"/>
    <property type="match status" value="1"/>
</dbReference>
<dbReference type="EMBL" id="AJVK01018070">
    <property type="status" value="NOT_ANNOTATED_CDS"/>
    <property type="molecule type" value="Genomic_DNA"/>
</dbReference>
<dbReference type="EnsemblMetazoa" id="PPAI010281-RA">
    <property type="protein sequence ID" value="PPAI010281-PA"/>
    <property type="gene ID" value="PPAI010281"/>
</dbReference>
<dbReference type="InterPro" id="IPR045087">
    <property type="entry name" value="Cu-oxidase_fam"/>
</dbReference>
<reference evidence="7" key="1">
    <citation type="submission" date="2022-08" db="UniProtKB">
        <authorList>
            <consortium name="EnsemblMetazoa"/>
        </authorList>
    </citation>
    <scope>IDENTIFICATION</scope>
    <source>
        <strain evidence="7">Israel</strain>
    </source>
</reference>
<dbReference type="PANTHER" id="PTHR11709:SF394">
    <property type="entry name" value="FI03373P-RELATED"/>
    <property type="match status" value="1"/>
</dbReference>
<keyword evidence="8" id="KW-1185">Reference proteome</keyword>
<organism evidence="7 8">
    <name type="scientific">Phlebotomus papatasi</name>
    <name type="common">Sandfly</name>
    <dbReference type="NCBI Taxonomy" id="29031"/>
    <lineage>
        <taxon>Eukaryota</taxon>
        <taxon>Metazoa</taxon>
        <taxon>Ecdysozoa</taxon>
        <taxon>Arthropoda</taxon>
        <taxon>Hexapoda</taxon>
        <taxon>Insecta</taxon>
        <taxon>Pterygota</taxon>
        <taxon>Neoptera</taxon>
        <taxon>Endopterygota</taxon>
        <taxon>Diptera</taxon>
        <taxon>Nematocera</taxon>
        <taxon>Psychodoidea</taxon>
        <taxon>Psychodidae</taxon>
        <taxon>Phlebotomus</taxon>
        <taxon>Phlebotomus</taxon>
    </lineage>
</organism>
<evidence type="ECO:0000256" key="1">
    <source>
        <dbReference type="ARBA" id="ARBA00010609"/>
    </source>
</evidence>
<evidence type="ECO:0000256" key="4">
    <source>
        <dbReference type="ARBA" id="ARBA00023008"/>
    </source>
</evidence>
<dbReference type="VEuPathDB" id="VectorBase:PPAPM1_006276"/>
<name>A0A1B0DP45_PHLPP</name>
<dbReference type="FunFam" id="2.60.40.420:FF:000045">
    <property type="entry name" value="Laccase 2"/>
    <property type="match status" value="1"/>
</dbReference>
<dbReference type="Pfam" id="PF07732">
    <property type="entry name" value="Cu-oxidase_3"/>
    <property type="match status" value="1"/>
</dbReference>
<evidence type="ECO:0000256" key="3">
    <source>
        <dbReference type="ARBA" id="ARBA00023002"/>
    </source>
</evidence>
<dbReference type="Proteomes" id="UP000092462">
    <property type="component" value="Unassembled WGS sequence"/>
</dbReference>
<dbReference type="PANTHER" id="PTHR11709">
    <property type="entry name" value="MULTI-COPPER OXIDASE"/>
    <property type="match status" value="1"/>
</dbReference>
<keyword evidence="4" id="KW-0186">Copper</keyword>
<dbReference type="CDD" id="cd13884">
    <property type="entry name" value="CuRO_2_tcLCC_insect_like"/>
    <property type="match status" value="1"/>
</dbReference>
<sequence length="425" mass="48193">MSKACYDCPNNATDCLRPHCITGDGSRRSVLVVNRKMPGPTIDVCLGDKIIVDVQNSLLGETTTIHWHGLHQRQTPYMDGVPLISQCPISQEQTFRYKFYADNAGTHFWHSHTGVQRGDGALGPLIVRLPATLDIHHKLYDFDKPDHLIVLQDWTSITGVSMYNAHYHSTGDNKPKNILINGRGRYFKAVTMDETEEDDSQMDMDASSSMFEPTSIPIPTTTGVPIETDTTTFTTNFPEITTVITSPSIGGTRDPKTDFELVHDNIDPAMKSLFTAQERHTVVRNKRSPPEEYATFLNETRHIPLQVYYVNKDNKYRFRLINAEFLNCPMEVSVDNHTMLVIASDGSEIEPIEVDTVVTYAGERFDFVLHTNKKIGNYWIRVKGLMDCDDRFTSAHQVAILRYYGAKEEEPSDVPSYDYVRQDDN</sequence>
<dbReference type="GO" id="GO:0005886">
    <property type="term" value="C:plasma membrane"/>
    <property type="evidence" value="ECO:0007669"/>
    <property type="project" value="TreeGrafter"/>
</dbReference>
<dbReference type="Gene3D" id="2.60.40.420">
    <property type="entry name" value="Cupredoxins - blue copper proteins"/>
    <property type="match status" value="2"/>
</dbReference>
<dbReference type="InterPro" id="IPR011707">
    <property type="entry name" value="Cu-oxidase-like_N"/>
</dbReference>
<keyword evidence="3" id="KW-0560">Oxidoreductase</keyword>
<evidence type="ECO:0000313" key="7">
    <source>
        <dbReference type="EnsemblMetazoa" id="PPAI010281-PA"/>
    </source>
</evidence>
<dbReference type="Pfam" id="PF00394">
    <property type="entry name" value="Cu-oxidase"/>
    <property type="match status" value="1"/>
</dbReference>
<dbReference type="VEuPathDB" id="VectorBase:PPAI010281"/>
<dbReference type="EMBL" id="AJVK01018071">
    <property type="status" value="NOT_ANNOTATED_CDS"/>
    <property type="molecule type" value="Genomic_DNA"/>
</dbReference>
<evidence type="ECO:0000259" key="6">
    <source>
        <dbReference type="Pfam" id="PF07732"/>
    </source>
</evidence>
<accession>A0A1B0DP45</accession>
<dbReference type="InterPro" id="IPR008972">
    <property type="entry name" value="Cupredoxin"/>
</dbReference>
<proteinExistence type="inferred from homology"/>
<dbReference type="InterPro" id="IPR001117">
    <property type="entry name" value="Cu-oxidase_2nd"/>
</dbReference>
<evidence type="ECO:0000259" key="5">
    <source>
        <dbReference type="Pfam" id="PF00394"/>
    </source>
</evidence>
<evidence type="ECO:0000313" key="8">
    <source>
        <dbReference type="Proteomes" id="UP000092462"/>
    </source>
</evidence>
<dbReference type="SUPFAM" id="SSF49503">
    <property type="entry name" value="Cupredoxins"/>
    <property type="match status" value="2"/>
</dbReference>
<feature type="domain" description="Plastocyanin-like" evidence="6">
    <location>
        <begin position="24"/>
        <end position="129"/>
    </location>
</feature>
<comment type="similarity">
    <text evidence="1">Belongs to the multicopper oxidase family.</text>
</comment>
<dbReference type="GO" id="GO:0005507">
    <property type="term" value="F:copper ion binding"/>
    <property type="evidence" value="ECO:0007669"/>
    <property type="project" value="InterPro"/>
</dbReference>
<protein>
    <recommendedName>
        <fullName evidence="9">Multicopper oxidase</fullName>
    </recommendedName>
</protein>
<dbReference type="GO" id="GO:0006826">
    <property type="term" value="P:iron ion transport"/>
    <property type="evidence" value="ECO:0007669"/>
    <property type="project" value="TreeGrafter"/>
</dbReference>
<evidence type="ECO:0008006" key="9">
    <source>
        <dbReference type="Google" id="ProtNLM"/>
    </source>
</evidence>
<dbReference type="FunFam" id="2.60.40.420:FF:000031">
    <property type="entry name" value="Laccase-2 isoform A"/>
    <property type="match status" value="1"/>
</dbReference>
<evidence type="ECO:0000256" key="2">
    <source>
        <dbReference type="ARBA" id="ARBA00022723"/>
    </source>
</evidence>